<evidence type="ECO:0000313" key="3">
    <source>
        <dbReference type="EMBL" id="KJF42281.1"/>
    </source>
</evidence>
<dbReference type="STRING" id="1544798.LH29_21050"/>
<proteinExistence type="predicted"/>
<dbReference type="SUPFAM" id="SSF64182">
    <property type="entry name" value="DHH phosphoesterases"/>
    <property type="match status" value="1"/>
</dbReference>
<dbReference type="Pfam" id="PF02272">
    <property type="entry name" value="DHHA1"/>
    <property type="match status" value="1"/>
</dbReference>
<dbReference type="InterPro" id="IPR003156">
    <property type="entry name" value="DHHA1_dom"/>
</dbReference>
<protein>
    <recommendedName>
        <fullName evidence="5">Exopolyphosphatase</fullName>
    </recommendedName>
</protein>
<dbReference type="InterPro" id="IPR038763">
    <property type="entry name" value="DHH_sf"/>
</dbReference>
<dbReference type="Proteomes" id="UP000032544">
    <property type="component" value="Unassembled WGS sequence"/>
</dbReference>
<dbReference type="AlphaFoldDB" id="A0A0D8J705"/>
<feature type="domain" description="DHHA1" evidence="2">
    <location>
        <begin position="250"/>
        <end position="327"/>
    </location>
</feature>
<evidence type="ECO:0000259" key="1">
    <source>
        <dbReference type="Pfam" id="PF01368"/>
    </source>
</evidence>
<dbReference type="PATRIC" id="fig|1544798.3.peg.4388"/>
<accession>A0A0D8J705</accession>
<organism evidence="3 4">
    <name type="scientific">Draconibacterium sediminis</name>
    <dbReference type="NCBI Taxonomy" id="1544798"/>
    <lineage>
        <taxon>Bacteria</taxon>
        <taxon>Pseudomonadati</taxon>
        <taxon>Bacteroidota</taxon>
        <taxon>Bacteroidia</taxon>
        <taxon>Marinilabiliales</taxon>
        <taxon>Prolixibacteraceae</taxon>
        <taxon>Draconibacterium</taxon>
    </lineage>
</organism>
<reference evidence="3 4" key="1">
    <citation type="submission" date="2014-09" db="EMBL/GenBank/DDBJ databases">
        <title>Draft Genome Sequence of Draconibacterium sp. JN14CK-3.</title>
        <authorList>
            <person name="Dong C."/>
            <person name="Lai Q."/>
            <person name="Shao Z."/>
        </authorList>
    </citation>
    <scope>NUCLEOTIDE SEQUENCE [LARGE SCALE GENOMIC DNA]</scope>
    <source>
        <strain evidence="3 4">JN14CK-3</strain>
    </source>
</reference>
<comment type="caution">
    <text evidence="3">The sequence shown here is derived from an EMBL/GenBank/DDBJ whole genome shotgun (WGS) entry which is preliminary data.</text>
</comment>
<evidence type="ECO:0000259" key="2">
    <source>
        <dbReference type="Pfam" id="PF02272"/>
    </source>
</evidence>
<feature type="domain" description="DDH" evidence="1">
    <location>
        <begin position="23"/>
        <end position="174"/>
    </location>
</feature>
<dbReference type="Pfam" id="PF01368">
    <property type="entry name" value="DHH"/>
    <property type="match status" value="1"/>
</dbReference>
<name>A0A0D8J705_9BACT</name>
<evidence type="ECO:0008006" key="5">
    <source>
        <dbReference type="Google" id="ProtNLM"/>
    </source>
</evidence>
<gene>
    <name evidence="3" type="ORF">LH29_21050</name>
</gene>
<dbReference type="PANTHER" id="PTHR47618">
    <property type="entry name" value="BIFUNCTIONAL OLIGORIBONUCLEASE AND PAP PHOSPHATASE NRNA"/>
    <property type="match status" value="1"/>
</dbReference>
<dbReference type="Gene3D" id="3.10.310.30">
    <property type="match status" value="1"/>
</dbReference>
<dbReference type="EMBL" id="JRHC01000006">
    <property type="protein sequence ID" value="KJF42281.1"/>
    <property type="molecule type" value="Genomic_DNA"/>
</dbReference>
<evidence type="ECO:0000313" key="4">
    <source>
        <dbReference type="Proteomes" id="UP000032544"/>
    </source>
</evidence>
<dbReference type="Gene3D" id="3.90.1640.10">
    <property type="entry name" value="inorganic pyrophosphatase (n-terminal core)"/>
    <property type="match status" value="1"/>
</dbReference>
<dbReference type="InterPro" id="IPR001667">
    <property type="entry name" value="DDH_dom"/>
</dbReference>
<sequence>MLKNTDIEIITSIKTLLATSKKKLVIIPHENPDGDAIGSALGLGQVLADFGHEVKVLSANDYPVFLKWFSSDVPVIIYDKDKKKAKSWLNQADAMICVDFNEAKRAGKLEKKILEFGHKKVLIDHHPYPTQFCDFMVSETSYSSTAELVFDVLEATGLNENLSQKAAEALYTGILTDTGGFSHNISKNTFKVVSGLLNYEINTDKIQSSVFHNYSADRMKLLGYCLNEKMQVFPEYRAAVISISKEELKRFNFQPGDTEGFVNYPLSIKNIVFSALFIEKDGYVKASFRSKGNFPANKFSSSHFNGGGHLNAAGGESELNFEKTLLKFTQLLPEYKHQLLETTI</sequence>
<dbReference type="GO" id="GO:0003676">
    <property type="term" value="F:nucleic acid binding"/>
    <property type="evidence" value="ECO:0007669"/>
    <property type="project" value="InterPro"/>
</dbReference>
<dbReference type="PANTHER" id="PTHR47618:SF1">
    <property type="entry name" value="BIFUNCTIONAL OLIGORIBONUCLEASE AND PAP PHOSPHATASE NRNA"/>
    <property type="match status" value="1"/>
</dbReference>
<keyword evidence="4" id="KW-1185">Reference proteome</keyword>
<dbReference type="InterPro" id="IPR051319">
    <property type="entry name" value="Oligoribo/pAp-PDE_c-di-AMP_PDE"/>
</dbReference>